<feature type="transmembrane region" description="Helical" evidence="2">
    <location>
        <begin position="111"/>
        <end position="134"/>
    </location>
</feature>
<feature type="region of interest" description="Disordered" evidence="1">
    <location>
        <begin position="177"/>
        <end position="247"/>
    </location>
</feature>
<evidence type="ECO:0000256" key="2">
    <source>
        <dbReference type="SAM" id="Phobius"/>
    </source>
</evidence>
<accession>A0ABT0T6G1</accession>
<keyword evidence="4" id="KW-0547">Nucleotide-binding</keyword>
<dbReference type="Proteomes" id="UP001203579">
    <property type="component" value="Unassembled WGS sequence"/>
</dbReference>
<organism evidence="4 5">
    <name type="scientific">Corynebacterium intestinale</name>
    <dbReference type="NCBI Taxonomy" id="2943492"/>
    <lineage>
        <taxon>Bacteria</taxon>
        <taxon>Bacillati</taxon>
        <taxon>Actinomycetota</taxon>
        <taxon>Actinomycetes</taxon>
        <taxon>Mycobacteriales</taxon>
        <taxon>Corynebacteriaceae</taxon>
        <taxon>Corynebacterium</taxon>
    </lineage>
</organism>
<feature type="transmembrane region" description="Helical" evidence="2">
    <location>
        <begin position="67"/>
        <end position="91"/>
    </location>
</feature>
<dbReference type="Pfam" id="PF20177">
    <property type="entry name" value="DUF6542"/>
    <property type="match status" value="1"/>
</dbReference>
<feature type="transmembrane region" description="Helical" evidence="2">
    <location>
        <begin position="43"/>
        <end position="60"/>
    </location>
</feature>
<keyword evidence="4" id="KW-0067">ATP-binding</keyword>
<dbReference type="GO" id="GO:0004386">
    <property type="term" value="F:helicase activity"/>
    <property type="evidence" value="ECO:0007669"/>
    <property type="project" value="UniProtKB-KW"/>
</dbReference>
<keyword evidence="2" id="KW-0472">Membrane</keyword>
<keyword evidence="5" id="KW-1185">Reference proteome</keyword>
<comment type="caution">
    <text evidence="4">The sequence shown here is derived from an EMBL/GenBank/DDBJ whole genome shotgun (WGS) entry which is preliminary data.</text>
</comment>
<evidence type="ECO:0000313" key="4">
    <source>
        <dbReference type="EMBL" id="MCL8492686.1"/>
    </source>
</evidence>
<proteinExistence type="predicted"/>
<feature type="domain" description="DUF6542" evidence="3">
    <location>
        <begin position="14"/>
        <end position="135"/>
    </location>
</feature>
<gene>
    <name evidence="4" type="ORF">M5J06_00830</name>
</gene>
<dbReference type="InterPro" id="IPR046672">
    <property type="entry name" value="DUF6542"/>
</dbReference>
<evidence type="ECO:0000259" key="3">
    <source>
        <dbReference type="Pfam" id="PF20177"/>
    </source>
</evidence>
<name>A0ABT0T6G1_9CORY</name>
<dbReference type="RefSeq" id="WP_232748431.1">
    <property type="nucleotide sequence ID" value="NZ_JAMFTR010000001.1"/>
</dbReference>
<feature type="compositionally biased region" description="Basic and acidic residues" evidence="1">
    <location>
        <begin position="181"/>
        <end position="204"/>
    </location>
</feature>
<feature type="compositionally biased region" description="Basic and acidic residues" evidence="1">
    <location>
        <begin position="212"/>
        <end position="233"/>
    </location>
</feature>
<keyword evidence="2" id="KW-0812">Transmembrane</keyword>
<protein>
    <submittedName>
        <fullName evidence="4">DNA helicase</fullName>
    </submittedName>
</protein>
<keyword evidence="4" id="KW-0347">Helicase</keyword>
<sequence length="247" mass="27390">MSVAKNRRRPPRRGMPLTRALLLALVVTLVALTVSGVLGSVGLPFALIFGLGSLAVTWLVETRGLYMLVISLPLLYALGTVGGGFISSTSALPEGASPFSKTALLTTAFPLLQHFPVLIVTVIACALLAVLRLWRSDNRAKSREAKAQEKRRTDAASDLRNRSERLSVAELLAREATGSGRVRERDREERRRIQAEEREQRKQASPDADEREEFRRAAAESAENARRARERSQRSSQPLEENLYDED</sequence>
<evidence type="ECO:0000313" key="5">
    <source>
        <dbReference type="Proteomes" id="UP001203579"/>
    </source>
</evidence>
<evidence type="ECO:0000256" key="1">
    <source>
        <dbReference type="SAM" id="MobiDB-lite"/>
    </source>
</evidence>
<dbReference type="EMBL" id="JAMKFF010000001">
    <property type="protein sequence ID" value="MCL8492686.1"/>
    <property type="molecule type" value="Genomic_DNA"/>
</dbReference>
<keyword evidence="2" id="KW-1133">Transmembrane helix</keyword>
<reference evidence="4 5" key="1">
    <citation type="submission" date="2022-05" db="EMBL/GenBank/DDBJ databases">
        <title>Corynebacterium sp. B5-R-101 sp. nov., isolated from human feces.</title>
        <authorList>
            <person name="Shamsuzzaman M."/>
            <person name="Dahal R.H."/>
        </authorList>
    </citation>
    <scope>NUCLEOTIDE SEQUENCE [LARGE SCALE GENOMIC DNA]</scope>
    <source>
        <strain evidence="4 5">B5-R-101</strain>
    </source>
</reference>
<keyword evidence="4" id="KW-0378">Hydrolase</keyword>